<dbReference type="AlphaFoldDB" id="A0A6S6PF42"/>
<evidence type="ECO:0008006" key="4">
    <source>
        <dbReference type="Google" id="ProtNLM"/>
    </source>
</evidence>
<feature type="compositionally biased region" description="Basic and acidic residues" evidence="1">
    <location>
        <begin position="405"/>
        <end position="430"/>
    </location>
</feature>
<reference evidence="2 3" key="1">
    <citation type="submission" date="2020-07" db="EMBL/GenBank/DDBJ databases">
        <title>Complete Genome Sequence of an acetic acid bacterium, Acetobacter aceti JCM20276.</title>
        <authorList>
            <person name="Hirose Y."/>
            <person name="Mihara H."/>
        </authorList>
    </citation>
    <scope>NUCLEOTIDE SEQUENCE [LARGE SCALE GENOMIC DNA]</scope>
    <source>
        <strain evidence="2 3">JCM20276</strain>
    </source>
</reference>
<dbReference type="RefSeq" id="WP_145995986.1">
    <property type="nucleotide sequence ID" value="NZ_AP023326.1"/>
</dbReference>
<name>A0A6S6PF42_ACEAC</name>
<dbReference type="Gene3D" id="1.10.1220.10">
    <property type="entry name" value="Met repressor-like"/>
    <property type="match status" value="1"/>
</dbReference>
<evidence type="ECO:0000256" key="1">
    <source>
        <dbReference type="SAM" id="MobiDB-lite"/>
    </source>
</evidence>
<gene>
    <name evidence="2" type="ORF">AAJCM20276_05070</name>
</gene>
<dbReference type="GO" id="GO:0006355">
    <property type="term" value="P:regulation of DNA-templated transcription"/>
    <property type="evidence" value="ECO:0007669"/>
    <property type="project" value="InterPro"/>
</dbReference>
<accession>A0A6S6PF42</accession>
<feature type="region of interest" description="Disordered" evidence="1">
    <location>
        <begin position="401"/>
        <end position="430"/>
    </location>
</feature>
<dbReference type="EMBL" id="AP023326">
    <property type="protein sequence ID" value="BCI65883.1"/>
    <property type="molecule type" value="Genomic_DNA"/>
</dbReference>
<evidence type="ECO:0000313" key="2">
    <source>
        <dbReference type="EMBL" id="BCI65883.1"/>
    </source>
</evidence>
<dbReference type="InterPro" id="IPR013321">
    <property type="entry name" value="Arc_rbn_hlx_hlx"/>
</dbReference>
<dbReference type="Proteomes" id="UP000515220">
    <property type="component" value="Chromosome"/>
</dbReference>
<sequence length="465" mass="53562">MSQIQALIDSEKFHALYRAQGLFPRIRKTQKKQDISVITHAWVDLDIYKLQNTPEGFELWKIWADNDDPGRVSFLLGECMACGLPLPSEVIFSGGGAYMLWEFTDPVFIRRKRGQPVGKTYIGIIERINKAIQQKLIHLSADPVPVSADSILRIPGSINYKYGSGTPCRMVYRNPANRMSSDDLKTSLLGRDQYTPEQKVIRFEAYKEIERKRKKAFRESQKKYDEQGRKWAEERLQKDIRQNHAGSNVIALFGDQVKRPAKHSPARHSNRIVADLRTLARLRWSDGIVGKGCRDIFGHLAVSACSGHFREKPERLLDYVAGQIADFMPADYMKNEFRPHNRNSVKMLENAGEKTSGRKNGLSDSHYAYTIDRIIQVLDISIKEMETLKCLVSDSIKKERRKQADRKYQADKRRKAGAVDRDTYENTSLNKERPWEVEGISRASWYRREKKVRKIAVIRLMAEVG</sequence>
<organism evidence="2 3">
    <name type="scientific">Acetobacter aceti</name>
    <dbReference type="NCBI Taxonomy" id="435"/>
    <lineage>
        <taxon>Bacteria</taxon>
        <taxon>Pseudomonadati</taxon>
        <taxon>Pseudomonadota</taxon>
        <taxon>Alphaproteobacteria</taxon>
        <taxon>Acetobacterales</taxon>
        <taxon>Acetobacteraceae</taxon>
        <taxon>Acetobacter</taxon>
        <taxon>Acetobacter subgen. Acetobacter</taxon>
    </lineage>
</organism>
<protein>
    <recommendedName>
        <fullName evidence="4">Replication protein</fullName>
    </recommendedName>
</protein>
<proteinExistence type="predicted"/>
<evidence type="ECO:0000313" key="3">
    <source>
        <dbReference type="Proteomes" id="UP000515220"/>
    </source>
</evidence>